<sequence length="178" mass="20525">MQEQLASLADEMEHMDTVSWSAVARFVHCQVVQHARDCLQKALSGLVTCRYFYEMTENLSKLVEDTRTRDADSIPLVVTFVRRLLLIIARPARLLECLEFDPSEFYQMLEVAESHVRHRTNSVNVPGSQIISADVPLYIISKLGLSKTVLDGKFKTNLLYTVCYDLHFHFHFRNSLFI</sequence>
<keyword evidence="3" id="KW-1185">Reference proteome</keyword>
<proteinExistence type="predicted"/>
<evidence type="ECO:0000259" key="1">
    <source>
        <dbReference type="Pfam" id="PF08926"/>
    </source>
</evidence>
<name>A0A183JP90_9TREM</name>
<gene>
    <name evidence="2" type="ORF">SCUD_LOCUS4527</name>
</gene>
<dbReference type="AlphaFoldDB" id="A0A183JP90"/>
<dbReference type="STRING" id="6186.A0A183JP90"/>
<dbReference type="SUPFAM" id="SSF140482">
    <property type="entry name" value="MAST3 pre-PK domain-like"/>
    <property type="match status" value="1"/>
</dbReference>
<dbReference type="GO" id="GO:0005524">
    <property type="term" value="F:ATP binding"/>
    <property type="evidence" value="ECO:0007669"/>
    <property type="project" value="InterPro"/>
</dbReference>
<dbReference type="Proteomes" id="UP000279833">
    <property type="component" value="Unassembled WGS sequence"/>
</dbReference>
<evidence type="ECO:0000313" key="3">
    <source>
        <dbReference type="Proteomes" id="UP000279833"/>
    </source>
</evidence>
<dbReference type="FunFam" id="1.20.1480.20:FF:000001">
    <property type="entry name" value="microtubule-associated serine/threonine-protein kinase 4 isoform X1"/>
    <property type="match status" value="1"/>
</dbReference>
<dbReference type="GO" id="GO:0000287">
    <property type="term" value="F:magnesium ion binding"/>
    <property type="evidence" value="ECO:0007669"/>
    <property type="project" value="InterPro"/>
</dbReference>
<protein>
    <submittedName>
        <fullName evidence="4">DUF1908 domain-containing protein</fullName>
    </submittedName>
</protein>
<evidence type="ECO:0000313" key="4">
    <source>
        <dbReference type="WBParaSite" id="SCUD_0000452701-mRNA-1"/>
    </source>
</evidence>
<feature type="domain" description="Microtubule-associated serine/threonine-protein kinase pre-PK" evidence="1">
    <location>
        <begin position="1"/>
        <end position="150"/>
    </location>
</feature>
<reference evidence="2 3" key="2">
    <citation type="submission" date="2018-11" db="EMBL/GenBank/DDBJ databases">
        <authorList>
            <consortium name="Pathogen Informatics"/>
        </authorList>
    </citation>
    <scope>NUCLEOTIDE SEQUENCE [LARGE SCALE GENOMIC DNA]</scope>
    <source>
        <strain evidence="2">Dakar</strain>
        <strain evidence="3">Dakar, Senegal</strain>
    </source>
</reference>
<organism evidence="4">
    <name type="scientific">Schistosoma curassoni</name>
    <dbReference type="NCBI Taxonomy" id="6186"/>
    <lineage>
        <taxon>Eukaryota</taxon>
        <taxon>Metazoa</taxon>
        <taxon>Spiralia</taxon>
        <taxon>Lophotrochozoa</taxon>
        <taxon>Platyhelminthes</taxon>
        <taxon>Trematoda</taxon>
        <taxon>Digenea</taxon>
        <taxon>Strigeidida</taxon>
        <taxon>Schistosomatoidea</taxon>
        <taxon>Schistosomatidae</taxon>
        <taxon>Schistosoma</taxon>
    </lineage>
</organism>
<dbReference type="InterPro" id="IPR015022">
    <property type="entry name" value="MAST_pre-PK_dom"/>
</dbReference>
<dbReference type="InterPro" id="IPR023142">
    <property type="entry name" value="MAST_pre-PK_dom_sf"/>
</dbReference>
<dbReference type="Pfam" id="PF08926">
    <property type="entry name" value="DUF1908"/>
    <property type="match status" value="1"/>
</dbReference>
<dbReference type="WBParaSite" id="SCUD_0000452701-mRNA-1">
    <property type="protein sequence ID" value="SCUD_0000452701-mRNA-1"/>
    <property type="gene ID" value="SCUD_0000452701"/>
</dbReference>
<evidence type="ECO:0000313" key="2">
    <source>
        <dbReference type="EMBL" id="VDO89486.1"/>
    </source>
</evidence>
<dbReference type="GO" id="GO:0004674">
    <property type="term" value="F:protein serine/threonine kinase activity"/>
    <property type="evidence" value="ECO:0007669"/>
    <property type="project" value="InterPro"/>
</dbReference>
<dbReference type="EMBL" id="UZAK01006114">
    <property type="protein sequence ID" value="VDO89486.1"/>
    <property type="molecule type" value="Genomic_DNA"/>
</dbReference>
<accession>A0A183JP90</accession>
<dbReference type="Gene3D" id="1.20.1480.20">
    <property type="entry name" value="MAST3 pre-PK domain-like"/>
    <property type="match status" value="1"/>
</dbReference>
<reference evidence="4" key="1">
    <citation type="submission" date="2016-06" db="UniProtKB">
        <authorList>
            <consortium name="WormBaseParasite"/>
        </authorList>
    </citation>
    <scope>IDENTIFICATION</scope>
</reference>